<gene>
    <name evidence="5 8" type="primary">prmC</name>
    <name evidence="8" type="ORF">K8U91_05190</name>
</gene>
<comment type="function">
    <text evidence="5">Methylates the class 1 translation termination release factors RF1/PrfA and RF2/PrfB on the glutamine residue of the universally conserved GGQ motif.</text>
</comment>
<dbReference type="HAMAP" id="MF_02126">
    <property type="entry name" value="RF_methyltr_PrmC"/>
    <property type="match status" value="1"/>
</dbReference>
<dbReference type="PROSITE" id="PS00092">
    <property type="entry name" value="N6_MTASE"/>
    <property type="match status" value="1"/>
</dbReference>
<dbReference type="GO" id="GO:0003676">
    <property type="term" value="F:nucleic acid binding"/>
    <property type="evidence" value="ECO:0007669"/>
    <property type="project" value="InterPro"/>
</dbReference>
<evidence type="ECO:0000256" key="3">
    <source>
        <dbReference type="ARBA" id="ARBA00022691"/>
    </source>
</evidence>
<evidence type="ECO:0000256" key="5">
    <source>
        <dbReference type="HAMAP-Rule" id="MF_02126"/>
    </source>
</evidence>
<comment type="caution">
    <text evidence="8">The sequence shown here is derived from an EMBL/GenBank/DDBJ whole genome shotgun (WGS) entry which is preliminary data.</text>
</comment>
<dbReference type="InterPro" id="IPR019874">
    <property type="entry name" value="RF_methyltr_PrmC"/>
</dbReference>
<dbReference type="GO" id="GO:0102559">
    <property type="term" value="F:peptide chain release factor N(5)-glutamine methyltransferase activity"/>
    <property type="evidence" value="ECO:0007669"/>
    <property type="project" value="UniProtKB-EC"/>
</dbReference>
<dbReference type="RefSeq" id="WP_273305888.1">
    <property type="nucleotide sequence ID" value="NZ_DYUD01000016.1"/>
</dbReference>
<reference evidence="8" key="1">
    <citation type="journal article" date="2021" name="PeerJ">
        <title>Extensive microbial diversity within the chicken gut microbiome revealed by metagenomics and culture.</title>
        <authorList>
            <person name="Gilroy R."/>
            <person name="Ravi A."/>
            <person name="Getino M."/>
            <person name="Pursley I."/>
            <person name="Horton D.L."/>
            <person name="Alikhan N.F."/>
            <person name="Baker D."/>
            <person name="Gharbi K."/>
            <person name="Hall N."/>
            <person name="Watson M."/>
            <person name="Adriaenssens E.M."/>
            <person name="Foster-Nyarko E."/>
            <person name="Jarju S."/>
            <person name="Secka A."/>
            <person name="Antonio M."/>
            <person name="Oren A."/>
            <person name="Chaudhuri R.R."/>
            <person name="La Ragione R."/>
            <person name="Hildebrand F."/>
            <person name="Pallen M.J."/>
        </authorList>
    </citation>
    <scope>NUCLEOTIDE SEQUENCE</scope>
    <source>
        <strain evidence="8">CHK121-7720</strain>
    </source>
</reference>
<dbReference type="EC" id="2.1.1.297" evidence="5"/>
<name>A0A921MRL7_9BACT</name>
<dbReference type="AlphaFoldDB" id="A0A921MRL7"/>
<dbReference type="InterPro" id="IPR029063">
    <property type="entry name" value="SAM-dependent_MTases_sf"/>
</dbReference>
<evidence type="ECO:0000256" key="4">
    <source>
        <dbReference type="ARBA" id="ARBA00048391"/>
    </source>
</evidence>
<dbReference type="Gene3D" id="3.40.50.150">
    <property type="entry name" value="Vaccinia Virus protein VP39"/>
    <property type="match status" value="1"/>
</dbReference>
<dbReference type="InterPro" id="IPR040758">
    <property type="entry name" value="PrmC_N"/>
</dbReference>
<protein>
    <recommendedName>
        <fullName evidence="5">Release factor glutamine methyltransferase</fullName>
        <shortName evidence="5">RF MTase</shortName>
        <ecNumber evidence="5">2.1.1.297</ecNumber>
    </recommendedName>
    <alternativeName>
        <fullName evidence="5">N5-glutamine methyltransferase PrmC</fullName>
    </alternativeName>
    <alternativeName>
        <fullName evidence="5">Protein-(glutamine-N5) MTase PrmC</fullName>
    </alternativeName>
    <alternativeName>
        <fullName evidence="5">Protein-glutamine N-methyltransferase PrmC</fullName>
    </alternativeName>
</protein>
<feature type="binding site" evidence="5">
    <location>
        <begin position="187"/>
        <end position="190"/>
    </location>
    <ligand>
        <name>substrate</name>
    </ligand>
</feature>
<sequence>MQTSIDLLRHQLGGIYPPGEITAFTRMIFEALCGYTPTDILLRKDTILSEDIHRKVEEIAGRLARQEPIQYILGYAWFCDRRFDIAPGALIPRPETEELVRLIIQENSGRELRIADLGTGSGCIAVTLALELPLSQVEAWELSSDALAIARRNASKWQTGVDFVQRDILHYDLSQVPPRSLDLIVSNPPYVRQSERESMSGNVLDYEPHEALFVPDETPRLFYDKIARDALTLLSPGGRLYFEINETQGEAIAHMLAGYGYEQIGIIKDLYDKDRFASATKPHTHG</sequence>
<dbReference type="InterPro" id="IPR004556">
    <property type="entry name" value="HemK-like"/>
</dbReference>
<dbReference type="Gene3D" id="1.10.8.10">
    <property type="entry name" value="DNA helicase RuvA subunit, C-terminal domain"/>
    <property type="match status" value="1"/>
</dbReference>
<evidence type="ECO:0000256" key="2">
    <source>
        <dbReference type="ARBA" id="ARBA00022679"/>
    </source>
</evidence>
<keyword evidence="3 5" id="KW-0949">S-adenosyl-L-methionine</keyword>
<feature type="binding site" evidence="5">
    <location>
        <position position="141"/>
    </location>
    <ligand>
        <name>S-adenosyl-L-methionine</name>
        <dbReference type="ChEBI" id="CHEBI:59789"/>
    </ligand>
</feature>
<feature type="binding site" evidence="5">
    <location>
        <position position="187"/>
    </location>
    <ligand>
        <name>S-adenosyl-L-methionine</name>
        <dbReference type="ChEBI" id="CHEBI:59789"/>
    </ligand>
</feature>
<proteinExistence type="inferred from homology"/>
<evidence type="ECO:0000256" key="1">
    <source>
        <dbReference type="ARBA" id="ARBA00022603"/>
    </source>
</evidence>
<evidence type="ECO:0000259" key="6">
    <source>
        <dbReference type="Pfam" id="PF05175"/>
    </source>
</evidence>
<dbReference type="PANTHER" id="PTHR18895">
    <property type="entry name" value="HEMK METHYLTRANSFERASE"/>
    <property type="match status" value="1"/>
</dbReference>
<dbReference type="Pfam" id="PF17827">
    <property type="entry name" value="PrmC_N"/>
    <property type="match status" value="1"/>
</dbReference>
<dbReference type="CDD" id="cd02440">
    <property type="entry name" value="AdoMet_MTases"/>
    <property type="match status" value="1"/>
</dbReference>
<dbReference type="NCBIfam" id="TIGR00536">
    <property type="entry name" value="hemK_fam"/>
    <property type="match status" value="1"/>
</dbReference>
<comment type="similarity">
    <text evidence="5">Belongs to the protein N5-glutamine methyltransferase family. PrmC subfamily.</text>
</comment>
<evidence type="ECO:0000313" key="9">
    <source>
        <dbReference type="Proteomes" id="UP000757103"/>
    </source>
</evidence>
<reference evidence="8" key="2">
    <citation type="submission" date="2021-09" db="EMBL/GenBank/DDBJ databases">
        <authorList>
            <person name="Gilroy R."/>
        </authorList>
    </citation>
    <scope>NUCLEOTIDE SEQUENCE</scope>
    <source>
        <strain evidence="8">CHK121-7720</strain>
    </source>
</reference>
<keyword evidence="2 5" id="KW-0808">Transferase</keyword>
<accession>A0A921MRL7</accession>
<evidence type="ECO:0000259" key="7">
    <source>
        <dbReference type="Pfam" id="PF17827"/>
    </source>
</evidence>
<dbReference type="Proteomes" id="UP000757103">
    <property type="component" value="Unassembled WGS sequence"/>
</dbReference>
<dbReference type="InterPro" id="IPR050320">
    <property type="entry name" value="N5-glutamine_MTase"/>
</dbReference>
<keyword evidence="1 5" id="KW-0489">Methyltransferase</keyword>
<organism evidence="8 9">
    <name type="scientific">Barnesiella viscericola</name>
    <dbReference type="NCBI Taxonomy" id="397865"/>
    <lineage>
        <taxon>Bacteria</taxon>
        <taxon>Pseudomonadati</taxon>
        <taxon>Bacteroidota</taxon>
        <taxon>Bacteroidia</taxon>
        <taxon>Bacteroidales</taxon>
        <taxon>Barnesiellaceae</taxon>
        <taxon>Barnesiella</taxon>
    </lineage>
</organism>
<evidence type="ECO:0000313" key="8">
    <source>
        <dbReference type="EMBL" id="HJG88856.1"/>
    </source>
</evidence>
<comment type="catalytic activity">
    <reaction evidence="4 5">
        <text>L-glutaminyl-[peptide chain release factor] + S-adenosyl-L-methionine = N(5)-methyl-L-glutaminyl-[peptide chain release factor] + S-adenosyl-L-homocysteine + H(+)</text>
        <dbReference type="Rhea" id="RHEA:42896"/>
        <dbReference type="Rhea" id="RHEA-COMP:10271"/>
        <dbReference type="Rhea" id="RHEA-COMP:10272"/>
        <dbReference type="ChEBI" id="CHEBI:15378"/>
        <dbReference type="ChEBI" id="CHEBI:30011"/>
        <dbReference type="ChEBI" id="CHEBI:57856"/>
        <dbReference type="ChEBI" id="CHEBI:59789"/>
        <dbReference type="ChEBI" id="CHEBI:61891"/>
        <dbReference type="EC" id="2.1.1.297"/>
    </reaction>
</comment>
<comment type="caution">
    <text evidence="5">Lacks conserved residue(s) required for the propagation of feature annotation.</text>
</comment>
<feature type="domain" description="Release factor glutamine methyltransferase N-terminal" evidence="7">
    <location>
        <begin position="25"/>
        <end position="74"/>
    </location>
</feature>
<dbReference type="Pfam" id="PF05175">
    <property type="entry name" value="MTS"/>
    <property type="match status" value="1"/>
</dbReference>
<dbReference type="NCBIfam" id="TIGR03534">
    <property type="entry name" value="RF_mod_PrmC"/>
    <property type="match status" value="1"/>
</dbReference>
<dbReference type="PANTHER" id="PTHR18895:SF74">
    <property type="entry name" value="MTRF1L RELEASE FACTOR GLUTAMINE METHYLTRANSFERASE"/>
    <property type="match status" value="1"/>
</dbReference>
<dbReference type="SUPFAM" id="SSF53335">
    <property type="entry name" value="S-adenosyl-L-methionine-dependent methyltransferases"/>
    <property type="match status" value="1"/>
</dbReference>
<dbReference type="EMBL" id="DYUD01000016">
    <property type="protein sequence ID" value="HJG88856.1"/>
    <property type="molecule type" value="Genomic_DNA"/>
</dbReference>
<feature type="binding site" evidence="5">
    <location>
        <begin position="118"/>
        <end position="122"/>
    </location>
    <ligand>
        <name>S-adenosyl-L-methionine</name>
        <dbReference type="ChEBI" id="CHEBI:59789"/>
    </ligand>
</feature>
<dbReference type="GO" id="GO:0032259">
    <property type="term" value="P:methylation"/>
    <property type="evidence" value="ECO:0007669"/>
    <property type="project" value="UniProtKB-KW"/>
</dbReference>
<dbReference type="InterPro" id="IPR007848">
    <property type="entry name" value="Small_mtfrase_dom"/>
</dbReference>
<feature type="domain" description="Methyltransferase small" evidence="6">
    <location>
        <begin position="107"/>
        <end position="196"/>
    </location>
</feature>
<dbReference type="InterPro" id="IPR002052">
    <property type="entry name" value="DNA_methylase_N6_adenine_CS"/>
</dbReference>